<feature type="active site" evidence="5">
    <location>
        <position position="38"/>
    </location>
</feature>
<dbReference type="Proteomes" id="UP000054248">
    <property type="component" value="Unassembled WGS sequence"/>
</dbReference>
<dbReference type="PROSITE" id="PS00150">
    <property type="entry name" value="ACYLPHOSPHATASE_1"/>
    <property type="match status" value="1"/>
</dbReference>
<dbReference type="InterPro" id="IPR036046">
    <property type="entry name" value="Acylphosphatase-like_dom_sf"/>
</dbReference>
<dbReference type="OrthoDB" id="7961613at2759"/>
<evidence type="ECO:0000256" key="6">
    <source>
        <dbReference type="RuleBase" id="RU000553"/>
    </source>
</evidence>
<evidence type="ECO:0000256" key="4">
    <source>
        <dbReference type="ARBA" id="ARBA00047645"/>
    </source>
</evidence>
<dbReference type="EMBL" id="KN823335">
    <property type="protein sequence ID" value="KIO17873.1"/>
    <property type="molecule type" value="Genomic_DNA"/>
</dbReference>
<evidence type="ECO:0000256" key="8">
    <source>
        <dbReference type="SAM" id="MobiDB-lite"/>
    </source>
</evidence>
<dbReference type="EC" id="3.6.1.7" evidence="2 5"/>
<evidence type="ECO:0000313" key="10">
    <source>
        <dbReference type="EMBL" id="KIO17873.1"/>
    </source>
</evidence>
<evidence type="ECO:0000313" key="11">
    <source>
        <dbReference type="Proteomes" id="UP000054248"/>
    </source>
</evidence>
<feature type="active site" evidence="5">
    <location>
        <position position="20"/>
    </location>
</feature>
<name>A0A0C3K924_9AGAM</name>
<sequence length="106" mass="11801">MALQLMKYAVYGRVQGVYFRDSAVKQARATGVAGWVQNNLDGSVGGEAIGQPENLVQFQEWLKQGPPSARVEDLKTEHHDVEEDHFYGHFERRKGRGAGPPAFTKS</sequence>
<dbReference type="PROSITE" id="PS00151">
    <property type="entry name" value="ACYLPHOSPHATASE_2"/>
    <property type="match status" value="1"/>
</dbReference>
<organism evidence="10 11">
    <name type="scientific">Tulasnella calospora MUT 4182</name>
    <dbReference type="NCBI Taxonomy" id="1051891"/>
    <lineage>
        <taxon>Eukaryota</taxon>
        <taxon>Fungi</taxon>
        <taxon>Dikarya</taxon>
        <taxon>Basidiomycota</taxon>
        <taxon>Agaricomycotina</taxon>
        <taxon>Agaricomycetes</taxon>
        <taxon>Cantharellales</taxon>
        <taxon>Tulasnellaceae</taxon>
        <taxon>Tulasnella</taxon>
    </lineage>
</organism>
<dbReference type="STRING" id="1051891.A0A0C3K924"/>
<reference evidence="11" key="2">
    <citation type="submission" date="2015-01" db="EMBL/GenBank/DDBJ databases">
        <title>Evolutionary Origins and Diversification of the Mycorrhizal Mutualists.</title>
        <authorList>
            <consortium name="DOE Joint Genome Institute"/>
            <consortium name="Mycorrhizal Genomics Consortium"/>
            <person name="Kohler A."/>
            <person name="Kuo A."/>
            <person name="Nagy L.G."/>
            <person name="Floudas D."/>
            <person name="Copeland A."/>
            <person name="Barry K.W."/>
            <person name="Cichocki N."/>
            <person name="Veneault-Fourrey C."/>
            <person name="LaButti K."/>
            <person name="Lindquist E.A."/>
            <person name="Lipzen A."/>
            <person name="Lundell T."/>
            <person name="Morin E."/>
            <person name="Murat C."/>
            <person name="Riley R."/>
            <person name="Ohm R."/>
            <person name="Sun H."/>
            <person name="Tunlid A."/>
            <person name="Henrissat B."/>
            <person name="Grigoriev I.V."/>
            <person name="Hibbett D.S."/>
            <person name="Martin F."/>
        </authorList>
    </citation>
    <scope>NUCLEOTIDE SEQUENCE [LARGE SCALE GENOMIC DNA]</scope>
    <source>
        <strain evidence="11">MUT 4182</strain>
    </source>
</reference>
<evidence type="ECO:0000256" key="5">
    <source>
        <dbReference type="PROSITE-ProRule" id="PRU00520"/>
    </source>
</evidence>
<keyword evidence="3 5" id="KW-0378">Hydrolase</keyword>
<reference evidence="10 11" key="1">
    <citation type="submission" date="2014-04" db="EMBL/GenBank/DDBJ databases">
        <authorList>
            <consortium name="DOE Joint Genome Institute"/>
            <person name="Kuo A."/>
            <person name="Girlanda M."/>
            <person name="Perotto S."/>
            <person name="Kohler A."/>
            <person name="Nagy L.G."/>
            <person name="Floudas D."/>
            <person name="Copeland A."/>
            <person name="Barry K.W."/>
            <person name="Cichocki N."/>
            <person name="Veneault-Fourrey C."/>
            <person name="LaButti K."/>
            <person name="Lindquist E.A."/>
            <person name="Lipzen A."/>
            <person name="Lundell T."/>
            <person name="Morin E."/>
            <person name="Murat C."/>
            <person name="Sun H."/>
            <person name="Tunlid A."/>
            <person name="Henrissat B."/>
            <person name="Grigoriev I.V."/>
            <person name="Hibbett D.S."/>
            <person name="Martin F."/>
            <person name="Nordberg H.P."/>
            <person name="Cantor M.N."/>
            <person name="Hua S.X."/>
        </authorList>
    </citation>
    <scope>NUCLEOTIDE SEQUENCE [LARGE SCALE GENOMIC DNA]</scope>
    <source>
        <strain evidence="10 11">MUT 4182</strain>
    </source>
</reference>
<dbReference type="InterPro" id="IPR020456">
    <property type="entry name" value="Acylphosphatase"/>
</dbReference>
<dbReference type="Gene3D" id="3.30.70.100">
    <property type="match status" value="1"/>
</dbReference>
<evidence type="ECO:0000256" key="1">
    <source>
        <dbReference type="ARBA" id="ARBA00005614"/>
    </source>
</evidence>
<evidence type="ECO:0000256" key="7">
    <source>
        <dbReference type="RuleBase" id="RU004168"/>
    </source>
</evidence>
<feature type="domain" description="Acylphosphatase-like" evidence="9">
    <location>
        <begin position="5"/>
        <end position="94"/>
    </location>
</feature>
<dbReference type="PANTHER" id="PTHR10029">
    <property type="entry name" value="ACYLPHOSPHATASE"/>
    <property type="match status" value="1"/>
</dbReference>
<dbReference type="PANTHER" id="PTHR10029:SF3">
    <property type="entry name" value="ACYLPHOSPHATASE-RELATED"/>
    <property type="match status" value="1"/>
</dbReference>
<dbReference type="HOGENOM" id="CLU_141932_1_2_1"/>
<feature type="region of interest" description="Disordered" evidence="8">
    <location>
        <begin position="82"/>
        <end position="106"/>
    </location>
</feature>
<proteinExistence type="inferred from homology"/>
<evidence type="ECO:0000259" key="9">
    <source>
        <dbReference type="PROSITE" id="PS51160"/>
    </source>
</evidence>
<dbReference type="GO" id="GO:0003998">
    <property type="term" value="F:acylphosphatase activity"/>
    <property type="evidence" value="ECO:0007669"/>
    <property type="project" value="UniProtKB-EC"/>
</dbReference>
<keyword evidence="11" id="KW-1185">Reference proteome</keyword>
<evidence type="ECO:0000256" key="3">
    <source>
        <dbReference type="ARBA" id="ARBA00022801"/>
    </source>
</evidence>
<dbReference type="PRINTS" id="PR00112">
    <property type="entry name" value="ACYLPHPHTASE"/>
</dbReference>
<protein>
    <recommendedName>
        <fullName evidence="2 5">Acylphosphatase</fullName>
        <ecNumber evidence="2 5">3.6.1.7</ecNumber>
    </recommendedName>
</protein>
<dbReference type="PROSITE" id="PS51160">
    <property type="entry name" value="ACYLPHOSPHATASE_3"/>
    <property type="match status" value="1"/>
</dbReference>
<dbReference type="Pfam" id="PF00708">
    <property type="entry name" value="Acylphosphatase"/>
    <property type="match status" value="1"/>
</dbReference>
<gene>
    <name evidence="10" type="ORF">M407DRAFT_165107</name>
</gene>
<comment type="similarity">
    <text evidence="1 7">Belongs to the acylphosphatase family.</text>
</comment>
<dbReference type="SUPFAM" id="SSF54975">
    <property type="entry name" value="Acylphosphatase/BLUF domain-like"/>
    <property type="match status" value="1"/>
</dbReference>
<dbReference type="InterPro" id="IPR017968">
    <property type="entry name" value="Acylphosphatase_CS"/>
</dbReference>
<dbReference type="InterPro" id="IPR001792">
    <property type="entry name" value="Acylphosphatase-like_dom"/>
</dbReference>
<evidence type="ECO:0000256" key="2">
    <source>
        <dbReference type="ARBA" id="ARBA00012150"/>
    </source>
</evidence>
<dbReference type="AlphaFoldDB" id="A0A0C3K924"/>
<comment type="catalytic activity">
    <reaction evidence="4 5 6">
        <text>an acyl phosphate + H2O = a carboxylate + phosphate + H(+)</text>
        <dbReference type="Rhea" id="RHEA:14965"/>
        <dbReference type="ChEBI" id="CHEBI:15377"/>
        <dbReference type="ChEBI" id="CHEBI:15378"/>
        <dbReference type="ChEBI" id="CHEBI:29067"/>
        <dbReference type="ChEBI" id="CHEBI:43474"/>
        <dbReference type="ChEBI" id="CHEBI:59918"/>
        <dbReference type="EC" id="3.6.1.7"/>
    </reaction>
</comment>
<accession>A0A0C3K924</accession>